<dbReference type="AlphaFoldDB" id="A0A7S4CP98"/>
<sequence>MDAQIRDTLVQKLNGQVEGTCSGQYGYIICVTNITKQDKAVVHDDGTVSFKVGFTAIVCRPFKGEVVDAVVTQVNKLGIFAEFGPVNAFVSKHQMPSDMEFQEQLIPQKYVSRDNKIAIKKGDEVRLKIIGTSVNAQQLCVVGSIKEDFMGPIGY</sequence>
<dbReference type="SMART" id="SM00316">
    <property type="entry name" value="S1"/>
    <property type="match status" value="1"/>
</dbReference>
<proteinExistence type="inferred from homology"/>
<evidence type="ECO:0000313" key="7">
    <source>
        <dbReference type="EMBL" id="CAE0802583.1"/>
    </source>
</evidence>
<dbReference type="InterPro" id="IPR012340">
    <property type="entry name" value="NA-bd_OB-fold"/>
</dbReference>
<dbReference type="GO" id="GO:0000932">
    <property type="term" value="C:P-body"/>
    <property type="evidence" value="ECO:0007669"/>
    <property type="project" value="TreeGrafter"/>
</dbReference>
<dbReference type="PANTHER" id="PTHR12709">
    <property type="entry name" value="DNA-DIRECTED RNA POLYMERASE II, III"/>
    <property type="match status" value="1"/>
</dbReference>
<dbReference type="SUPFAM" id="SSF50249">
    <property type="entry name" value="Nucleic acid-binding proteins"/>
    <property type="match status" value="1"/>
</dbReference>
<dbReference type="PROSITE" id="PS50126">
    <property type="entry name" value="S1"/>
    <property type="match status" value="1"/>
</dbReference>
<dbReference type="FunFam" id="3.30.1490.120:FF:000001">
    <property type="entry name" value="DNA-directed RNA polymerase II subunit RPB7"/>
    <property type="match status" value="1"/>
</dbReference>
<reference evidence="7" key="1">
    <citation type="submission" date="2021-01" db="EMBL/GenBank/DDBJ databases">
        <authorList>
            <person name="Corre E."/>
            <person name="Pelletier E."/>
            <person name="Niang G."/>
            <person name="Scheremetjew M."/>
            <person name="Finn R."/>
            <person name="Kale V."/>
            <person name="Holt S."/>
            <person name="Cochrane G."/>
            <person name="Meng A."/>
            <person name="Brown T."/>
            <person name="Cohen L."/>
        </authorList>
    </citation>
    <scope>NUCLEOTIDE SEQUENCE</scope>
    <source>
        <strain evidence="7">CCMP1594</strain>
    </source>
</reference>
<dbReference type="InterPro" id="IPR005576">
    <property type="entry name" value="Rpb7-like_N"/>
</dbReference>
<dbReference type="InterPro" id="IPR003029">
    <property type="entry name" value="S1_domain"/>
</dbReference>
<dbReference type="GO" id="GO:0005665">
    <property type="term" value="C:RNA polymerase II, core complex"/>
    <property type="evidence" value="ECO:0007669"/>
    <property type="project" value="TreeGrafter"/>
</dbReference>
<dbReference type="GO" id="GO:0006367">
    <property type="term" value="P:transcription initiation at RNA polymerase II promoter"/>
    <property type="evidence" value="ECO:0007669"/>
    <property type="project" value="TreeGrafter"/>
</dbReference>
<organism evidence="7">
    <name type="scientific">Eutreptiella gymnastica</name>
    <dbReference type="NCBI Taxonomy" id="73025"/>
    <lineage>
        <taxon>Eukaryota</taxon>
        <taxon>Discoba</taxon>
        <taxon>Euglenozoa</taxon>
        <taxon>Euglenida</taxon>
        <taxon>Spirocuta</taxon>
        <taxon>Euglenophyceae</taxon>
        <taxon>Eutreptiales</taxon>
        <taxon>Eutreptiaceae</taxon>
        <taxon>Eutreptiella</taxon>
    </lineage>
</organism>
<comment type="similarity">
    <text evidence="2">Belongs to the eukaryotic RPB7/RPC8 RNA polymerase subunit family.</text>
</comment>
<name>A0A7S4CP98_9EUGL</name>
<dbReference type="GO" id="GO:0060213">
    <property type="term" value="P:positive regulation of nuclear-transcribed mRNA poly(A) tail shortening"/>
    <property type="evidence" value="ECO:0007669"/>
    <property type="project" value="TreeGrafter"/>
</dbReference>
<evidence type="ECO:0000259" key="6">
    <source>
        <dbReference type="PROSITE" id="PS50126"/>
    </source>
</evidence>
<dbReference type="GO" id="GO:0031369">
    <property type="term" value="F:translation initiation factor binding"/>
    <property type="evidence" value="ECO:0007669"/>
    <property type="project" value="TreeGrafter"/>
</dbReference>
<dbReference type="FunFam" id="2.40.50.140:FF:000043">
    <property type="entry name" value="DNA-directed RNA polymerase II subunit RPB7"/>
    <property type="match status" value="1"/>
</dbReference>
<dbReference type="EMBL" id="HBJA01040145">
    <property type="protein sequence ID" value="CAE0802583.1"/>
    <property type="molecule type" value="Transcribed_RNA"/>
</dbReference>
<evidence type="ECO:0000256" key="3">
    <source>
        <dbReference type="ARBA" id="ARBA00022478"/>
    </source>
</evidence>
<protein>
    <recommendedName>
        <fullName evidence="6">S1 motif domain-containing protein</fullName>
    </recommendedName>
</protein>
<dbReference type="GO" id="GO:0003727">
    <property type="term" value="F:single-stranded RNA binding"/>
    <property type="evidence" value="ECO:0007669"/>
    <property type="project" value="TreeGrafter"/>
</dbReference>
<accession>A0A7S4CP98</accession>
<gene>
    <name evidence="7" type="ORF">EGYM00163_LOCUS13704</name>
</gene>
<dbReference type="GO" id="GO:0045948">
    <property type="term" value="P:positive regulation of translational initiation"/>
    <property type="evidence" value="ECO:0007669"/>
    <property type="project" value="TreeGrafter"/>
</dbReference>
<dbReference type="InterPro" id="IPR045113">
    <property type="entry name" value="Rpb7-like"/>
</dbReference>
<evidence type="ECO:0000256" key="5">
    <source>
        <dbReference type="ARBA" id="ARBA00023242"/>
    </source>
</evidence>
<keyword evidence="5" id="KW-0539">Nucleus</keyword>
<comment type="subcellular location">
    <subcellularLocation>
        <location evidence="1">Nucleus</location>
    </subcellularLocation>
</comment>
<evidence type="ECO:0000256" key="4">
    <source>
        <dbReference type="ARBA" id="ARBA00023163"/>
    </source>
</evidence>
<dbReference type="Pfam" id="PF00575">
    <property type="entry name" value="S1"/>
    <property type="match status" value="1"/>
</dbReference>
<evidence type="ECO:0000256" key="1">
    <source>
        <dbReference type="ARBA" id="ARBA00004123"/>
    </source>
</evidence>
<feature type="domain" description="S1 motif" evidence="6">
    <location>
        <begin position="64"/>
        <end position="146"/>
    </location>
</feature>
<dbReference type="Gene3D" id="2.40.50.140">
    <property type="entry name" value="Nucleic acid-binding proteins"/>
    <property type="match status" value="1"/>
</dbReference>
<dbReference type="GO" id="GO:0003697">
    <property type="term" value="F:single-stranded DNA binding"/>
    <property type="evidence" value="ECO:0007669"/>
    <property type="project" value="TreeGrafter"/>
</dbReference>
<dbReference type="InterPro" id="IPR036898">
    <property type="entry name" value="RNA_pol_Rpb7-like_N_sf"/>
</dbReference>
<dbReference type="SUPFAM" id="SSF88798">
    <property type="entry name" value="N-terminal, heterodimerisation domain of RBP7 (RpoE)"/>
    <property type="match status" value="1"/>
</dbReference>
<keyword evidence="3" id="KW-0240">DNA-directed RNA polymerase</keyword>
<keyword evidence="4" id="KW-0804">Transcription</keyword>
<evidence type="ECO:0000256" key="2">
    <source>
        <dbReference type="ARBA" id="ARBA00009307"/>
    </source>
</evidence>
<dbReference type="PANTHER" id="PTHR12709:SF4">
    <property type="entry name" value="DNA-DIRECTED RNA POLYMERASE II SUBUNIT RPB7"/>
    <property type="match status" value="1"/>
</dbReference>
<dbReference type="Pfam" id="PF03876">
    <property type="entry name" value="SHS2_Rpb7-N"/>
    <property type="match status" value="1"/>
</dbReference>
<dbReference type="Gene3D" id="3.30.1490.120">
    <property type="entry name" value="RNA polymerase Rpb7-like, N-terminal domain"/>
    <property type="match status" value="1"/>
</dbReference>